<dbReference type="AlphaFoldDB" id="A0A2M8QYF0"/>
<keyword evidence="3" id="KW-1185">Reference proteome</keyword>
<evidence type="ECO:0000256" key="1">
    <source>
        <dbReference type="SAM" id="MobiDB-lite"/>
    </source>
</evidence>
<evidence type="ECO:0000313" key="2">
    <source>
        <dbReference type="EMBL" id="PJG50598.1"/>
    </source>
</evidence>
<comment type="caution">
    <text evidence="2">The sequence shown here is derived from an EMBL/GenBank/DDBJ whole genome shotgun (WGS) entry which is preliminary data.</text>
</comment>
<accession>A0A2M8QYF0</accession>
<name>A0A2M8QYF0_9BRAD</name>
<reference evidence="2 3" key="1">
    <citation type="submission" date="2017-11" db="EMBL/GenBank/DDBJ databases">
        <title>Bradyrhizobium forestalis sp. nov., an efficient nitrogen-fixing bacterium isolated from nodules of forest legume species in the Amazon.</title>
        <authorList>
            <person name="Costa E.M."/>
            <person name="Guimaraes A."/>
            <person name="Carvalho T.S."/>
            <person name="Rodrigues T.L."/>
            <person name="Ribeiro P.R.A."/>
            <person name="Lebbe L."/>
            <person name="Willems A."/>
            <person name="Moreira F.M.S."/>
        </authorList>
    </citation>
    <scope>NUCLEOTIDE SEQUENCE [LARGE SCALE GENOMIC DNA]</scope>
    <source>
        <strain evidence="2 3">INPA54B</strain>
    </source>
</reference>
<organism evidence="2 3">
    <name type="scientific">Bradyrhizobium forestalis</name>
    <dbReference type="NCBI Taxonomy" id="1419263"/>
    <lineage>
        <taxon>Bacteria</taxon>
        <taxon>Pseudomonadati</taxon>
        <taxon>Pseudomonadota</taxon>
        <taxon>Alphaproteobacteria</taxon>
        <taxon>Hyphomicrobiales</taxon>
        <taxon>Nitrobacteraceae</taxon>
        <taxon>Bradyrhizobium</taxon>
    </lineage>
</organism>
<protein>
    <submittedName>
        <fullName evidence="2">Uncharacterized protein</fullName>
    </submittedName>
</protein>
<feature type="region of interest" description="Disordered" evidence="1">
    <location>
        <begin position="47"/>
        <end position="72"/>
    </location>
</feature>
<proteinExistence type="predicted"/>
<gene>
    <name evidence="2" type="ORF">CVM73_35385</name>
</gene>
<feature type="compositionally biased region" description="Low complexity" evidence="1">
    <location>
        <begin position="51"/>
        <end position="63"/>
    </location>
</feature>
<sequence>MLPRYSLALCVGMAPDIRIVVCLEILLETNMLILYSARPGYLVRGESNDVSSLSNKSNAPSSASDEKGLRRACRRPSWRLAKSLLDAPFYAETI</sequence>
<dbReference type="Proteomes" id="UP000231194">
    <property type="component" value="Unassembled WGS sequence"/>
</dbReference>
<dbReference type="EMBL" id="PGVG01000055">
    <property type="protein sequence ID" value="PJG50598.1"/>
    <property type="molecule type" value="Genomic_DNA"/>
</dbReference>
<evidence type="ECO:0000313" key="3">
    <source>
        <dbReference type="Proteomes" id="UP000231194"/>
    </source>
</evidence>